<feature type="compositionally biased region" description="Basic and acidic residues" evidence="1">
    <location>
        <begin position="122"/>
        <end position="131"/>
    </location>
</feature>
<feature type="compositionally biased region" description="Pro residues" evidence="1">
    <location>
        <begin position="181"/>
        <end position="190"/>
    </location>
</feature>
<feature type="compositionally biased region" description="Low complexity" evidence="1">
    <location>
        <begin position="110"/>
        <end position="120"/>
    </location>
</feature>
<dbReference type="RefSeq" id="WP_104291404.1">
    <property type="nucleotide sequence ID" value="NZ_PSXY01000047.1"/>
</dbReference>
<organism evidence="2 3">
    <name type="scientific">Clavibacter michiganensis</name>
    <dbReference type="NCBI Taxonomy" id="28447"/>
    <lineage>
        <taxon>Bacteria</taxon>
        <taxon>Bacillati</taxon>
        <taxon>Actinomycetota</taxon>
        <taxon>Actinomycetes</taxon>
        <taxon>Micrococcales</taxon>
        <taxon>Microbacteriaceae</taxon>
        <taxon>Clavibacter</taxon>
    </lineage>
</organism>
<dbReference type="AlphaFoldDB" id="A0A2S5VKB0"/>
<evidence type="ECO:0000313" key="2">
    <source>
        <dbReference type="EMBL" id="PPF63224.1"/>
    </source>
</evidence>
<feature type="compositionally biased region" description="Low complexity" evidence="1">
    <location>
        <begin position="1"/>
        <end position="10"/>
    </location>
</feature>
<accession>A0A2S5VKB0</accession>
<dbReference type="EMBL" id="PSXY01000047">
    <property type="protein sequence ID" value="PPF63224.1"/>
    <property type="molecule type" value="Genomic_DNA"/>
</dbReference>
<feature type="region of interest" description="Disordered" evidence="1">
    <location>
        <begin position="85"/>
        <end position="139"/>
    </location>
</feature>
<evidence type="ECO:0000256" key="1">
    <source>
        <dbReference type="SAM" id="MobiDB-lite"/>
    </source>
</evidence>
<dbReference type="Proteomes" id="UP000239241">
    <property type="component" value="Unassembled WGS sequence"/>
</dbReference>
<sequence>MTGSAAPAADALRRRLRDDPAAARAVDTLRRAAYGRDAADAPVVRLPVAVRVTLSIAADALPAPLVALMTEEARLVEEGRALLARDATRADDEDDDEDEDDDADEDEDGSPSGSDGAPAPTLDRDRAEHHATGRTPWHRRLLRPGPLAAALAGALLVAGLGAASASGLLVDGDGRRAPEPTSAPAPPSTPDPRVGLPVPEFTAEPPAPLREELTASATAAALRTEADALWEQVRTQRPDAVRPDLPVERVLEGEAWVRQQAACLTESGVRVQVIGTGEDTRLGVHSADAAVEYACAVRFPTAPRGPLTTAALQWVHSYYVGFLLPCYASEGSPYQGEVPDRAAFVAHARAGGWWQPTVPTDDGVLESRCPSAPPGLR</sequence>
<feature type="compositionally biased region" description="Basic and acidic residues" evidence="1">
    <location>
        <begin position="11"/>
        <end position="20"/>
    </location>
</feature>
<feature type="region of interest" description="Disordered" evidence="1">
    <location>
        <begin position="171"/>
        <end position="201"/>
    </location>
</feature>
<feature type="region of interest" description="Disordered" evidence="1">
    <location>
        <begin position="1"/>
        <end position="20"/>
    </location>
</feature>
<protein>
    <submittedName>
        <fullName evidence="2">Uncharacterized protein</fullName>
    </submittedName>
</protein>
<evidence type="ECO:0000313" key="3">
    <source>
        <dbReference type="Proteomes" id="UP000239241"/>
    </source>
</evidence>
<comment type="caution">
    <text evidence="2">The sequence shown here is derived from an EMBL/GenBank/DDBJ whole genome shotgun (WGS) entry which is preliminary data.</text>
</comment>
<name>A0A2S5VKB0_9MICO</name>
<reference evidence="2 3" key="1">
    <citation type="submission" date="2018-02" db="EMBL/GenBank/DDBJ databases">
        <title>Bacteriophage NCPPB3778 and a type I-E CRISPR drive the evolution of the US Biological Select Agent, Rathayibacter toxicus.</title>
        <authorList>
            <person name="Davis E.W.II."/>
            <person name="Tabima J.F."/>
            <person name="Weisberg A.J."/>
            <person name="Lopes L.D."/>
            <person name="Wiseman M.S."/>
            <person name="Wiseman M.S."/>
            <person name="Pupko T."/>
            <person name="Belcher M.S."/>
            <person name="Sechler A.J."/>
            <person name="Tancos M.A."/>
            <person name="Schroeder B.K."/>
            <person name="Murray T.D."/>
            <person name="Luster D.G."/>
            <person name="Schneider W.L."/>
            <person name="Rogers E."/>
            <person name="Andreote F.D."/>
            <person name="Grunwald N.J."/>
            <person name="Putnam M.L."/>
            <person name="Chang J.H."/>
        </authorList>
    </citation>
    <scope>NUCLEOTIDE SEQUENCE [LARGE SCALE GENOMIC DNA]</scope>
    <source>
        <strain evidence="2 3">AY1B3</strain>
    </source>
</reference>
<proteinExistence type="predicted"/>
<feature type="compositionally biased region" description="Acidic residues" evidence="1">
    <location>
        <begin position="91"/>
        <end position="109"/>
    </location>
</feature>
<gene>
    <name evidence="2" type="ORF">C5E16_15575</name>
</gene>